<feature type="compositionally biased region" description="Polar residues" evidence="1">
    <location>
        <begin position="392"/>
        <end position="403"/>
    </location>
</feature>
<reference evidence="3" key="1">
    <citation type="submission" date="2021-01" db="UniProtKB">
        <authorList>
            <consortium name="EnsemblMetazoa"/>
        </authorList>
    </citation>
    <scope>IDENTIFICATION</scope>
</reference>
<keyword evidence="2" id="KW-0472">Membrane</keyword>
<keyword evidence="2" id="KW-0812">Transmembrane</keyword>
<feature type="region of interest" description="Disordered" evidence="1">
    <location>
        <begin position="78"/>
        <end position="99"/>
    </location>
</feature>
<accession>A0A7M5XFS3</accession>
<feature type="compositionally biased region" description="Basic and acidic residues" evidence="1">
    <location>
        <begin position="260"/>
        <end position="272"/>
    </location>
</feature>
<keyword evidence="4" id="KW-1185">Reference proteome</keyword>
<feature type="compositionally biased region" description="Polar residues" evidence="1">
    <location>
        <begin position="247"/>
        <end position="257"/>
    </location>
</feature>
<feature type="transmembrane region" description="Helical" evidence="2">
    <location>
        <begin position="48"/>
        <end position="71"/>
    </location>
</feature>
<evidence type="ECO:0000256" key="2">
    <source>
        <dbReference type="SAM" id="Phobius"/>
    </source>
</evidence>
<dbReference type="AlphaFoldDB" id="A0A7M5XFS3"/>
<dbReference type="EnsemblMetazoa" id="CLYHEMT021300.1">
    <property type="protein sequence ID" value="CLYHEMP021300.1"/>
    <property type="gene ID" value="CLYHEMG021300"/>
</dbReference>
<name>A0A7M5XFS3_9CNID</name>
<evidence type="ECO:0000256" key="1">
    <source>
        <dbReference type="SAM" id="MobiDB-lite"/>
    </source>
</evidence>
<feature type="region of interest" description="Disordered" evidence="1">
    <location>
        <begin position="218"/>
        <end position="311"/>
    </location>
</feature>
<feature type="compositionally biased region" description="Polar residues" evidence="1">
    <location>
        <begin position="372"/>
        <end position="385"/>
    </location>
</feature>
<dbReference type="GeneID" id="136803149"/>
<sequence length="578" mass="64854">MNCSLVVKFGISFTVLGWIQLSECIQNTLPPTNKMDNASSNKKESKNLWLWVGCGIGGAILILFCILACVYCRRSKRPRTSTSSSTQRPNVERDVSNPYANVPHSFSNATLVSDDIGPAPSSDPKTEPQPLKLKEKISNSRPYGGIGESAIKPFISIQAHNKRLASITTVSSSSSSSSIAQMAQEIRRGSSPLIGKERRDSGYVDVNIPTKAQLEARRSYEMQPRKPLPSIAKKPAIPMEHFKQRRTSNISNRSLILTKSELKPRKSSELPNKKPAPTVAKKPTNIDHLKQRRTSNVKSSEDESIGSGYLTPVISPKQRAKSDAFNNTNESELTLFRHASTGQAIDYCRKAQRVLSQKTKLEVNNNLEYNTSTEYQGSRCPSNYENARRPSNYENSQRLSNYENAGCPSNYENARRPSNYENARRPSNYENARRPSNYEDINENVYCKKVEQPHEYETAVMATSQSDTSISSFHDYIDADVFEKSDYTLPNQQNNSVPKKSLYQLPYQETGNPGSGYETPQELSPTLQQEHYSNLNAKSESNYQNFDYSIPVLNPTSIDDENIYLEFLPENSTIDTAT</sequence>
<feature type="region of interest" description="Disordered" evidence="1">
    <location>
        <begin position="111"/>
        <end position="131"/>
    </location>
</feature>
<organism evidence="3 4">
    <name type="scientific">Clytia hemisphaerica</name>
    <dbReference type="NCBI Taxonomy" id="252671"/>
    <lineage>
        <taxon>Eukaryota</taxon>
        <taxon>Metazoa</taxon>
        <taxon>Cnidaria</taxon>
        <taxon>Hydrozoa</taxon>
        <taxon>Hydroidolina</taxon>
        <taxon>Leptothecata</taxon>
        <taxon>Obeliida</taxon>
        <taxon>Clytiidae</taxon>
        <taxon>Clytia</taxon>
    </lineage>
</organism>
<proteinExistence type="predicted"/>
<feature type="region of interest" description="Disordered" evidence="1">
    <location>
        <begin position="372"/>
        <end position="437"/>
    </location>
</feature>
<evidence type="ECO:0000313" key="4">
    <source>
        <dbReference type="Proteomes" id="UP000594262"/>
    </source>
</evidence>
<protein>
    <submittedName>
        <fullName evidence="3">Uncharacterized protein</fullName>
    </submittedName>
</protein>
<dbReference type="RefSeq" id="XP_066915998.1">
    <property type="nucleotide sequence ID" value="XM_067059897.1"/>
</dbReference>
<feature type="compositionally biased region" description="Low complexity" evidence="1">
    <location>
        <begin position="273"/>
        <end position="283"/>
    </location>
</feature>
<dbReference type="Proteomes" id="UP000594262">
    <property type="component" value="Unplaced"/>
</dbReference>
<keyword evidence="2" id="KW-1133">Transmembrane helix</keyword>
<evidence type="ECO:0000313" key="3">
    <source>
        <dbReference type="EnsemblMetazoa" id="CLYHEMP021300.1"/>
    </source>
</evidence>